<feature type="transmembrane region" description="Helical" evidence="1">
    <location>
        <begin position="44"/>
        <end position="66"/>
    </location>
</feature>
<keyword evidence="1" id="KW-0472">Membrane</keyword>
<dbReference type="Proteomes" id="UP000253891">
    <property type="component" value="Unassembled WGS sequence"/>
</dbReference>
<sequence>MLNTLLSVCYSQYWALFVTLEQLRFMLAEKSTKEVKQMKKSTKAAIIGGTFGGINGGISILLEMIIPKHWHITSFIILLVTVPVFYYAYKKFVQNAD</sequence>
<keyword evidence="1" id="KW-1133">Transmembrane helix</keyword>
<keyword evidence="1" id="KW-0812">Transmembrane</keyword>
<gene>
    <name evidence="2" type="ORF">FFIC_282300</name>
</gene>
<accession>A0A0K8MIE0</accession>
<reference evidence="2 3" key="1">
    <citation type="journal article" date="2015" name="BMC Genomics">
        <title>Comparative genomics of Fructobacillus spp. and Leuconostoc spp. reveals niche-specific evolution of Fructobacillus spp.</title>
        <authorList>
            <person name="Endo A."/>
            <person name="Tanizawa Y."/>
            <person name="Tanaka N."/>
            <person name="Maeno S."/>
            <person name="Kumar H."/>
            <person name="Shiwa Y."/>
            <person name="Okada S."/>
            <person name="Yoshikawa H."/>
            <person name="Dicks L."/>
            <person name="Nakagawa J."/>
            <person name="Arita M."/>
        </authorList>
    </citation>
    <scope>NUCLEOTIDE SEQUENCE [LARGE SCALE GENOMIC DNA]</scope>
    <source>
        <strain evidence="2 3">JCM 12225</strain>
    </source>
</reference>
<evidence type="ECO:0000313" key="2">
    <source>
        <dbReference type="EMBL" id="GAP00218.1"/>
    </source>
</evidence>
<protein>
    <submittedName>
        <fullName evidence="2">Uncharacterized protein</fullName>
    </submittedName>
</protein>
<name>A0A0K8MIE0_9LACO</name>
<organism evidence="2 3">
    <name type="scientific">Fructobacillus ficulneus</name>
    <dbReference type="NCBI Taxonomy" id="157463"/>
    <lineage>
        <taxon>Bacteria</taxon>
        <taxon>Bacillati</taxon>
        <taxon>Bacillota</taxon>
        <taxon>Bacilli</taxon>
        <taxon>Lactobacillales</taxon>
        <taxon>Lactobacillaceae</taxon>
        <taxon>Fructobacillus</taxon>
    </lineage>
</organism>
<evidence type="ECO:0000313" key="3">
    <source>
        <dbReference type="Proteomes" id="UP000253891"/>
    </source>
</evidence>
<feature type="transmembrane region" description="Helical" evidence="1">
    <location>
        <begin position="72"/>
        <end position="89"/>
    </location>
</feature>
<dbReference type="AlphaFoldDB" id="A0A0K8MIE0"/>
<keyword evidence="3" id="KW-1185">Reference proteome</keyword>
<evidence type="ECO:0000256" key="1">
    <source>
        <dbReference type="SAM" id="Phobius"/>
    </source>
</evidence>
<proteinExistence type="predicted"/>
<dbReference type="EMBL" id="DF968005">
    <property type="protein sequence ID" value="GAP00218.1"/>
    <property type="molecule type" value="Genomic_DNA"/>
</dbReference>